<dbReference type="Pfam" id="PF02310">
    <property type="entry name" value="B12-binding"/>
    <property type="match status" value="1"/>
</dbReference>
<dbReference type="Proteomes" id="UP001208689">
    <property type="component" value="Chromosome"/>
</dbReference>
<evidence type="ECO:0000313" key="3">
    <source>
        <dbReference type="Proteomes" id="UP001208689"/>
    </source>
</evidence>
<dbReference type="Gene3D" id="1.10.1240.10">
    <property type="entry name" value="Methionine synthase domain"/>
    <property type="match status" value="1"/>
</dbReference>
<keyword evidence="3" id="KW-1185">Reference proteome</keyword>
<sequence>MSEMESTVIESKLEGSIAQYLEGHLQNLNQISQEILELQYKDYPQLLQSFSKLDRDLAFRDVKRTLIYLIESLEFNVPNSFSHYIGWLQSLLVYRGVPKDTLLQSLEYLEEVLKRILPVSYHKKLENYIRLGKEKTKEPYDGEETVLKEGTKYYDLARHYLDLVLKNQKNELIELVMTKLEEGVPAEDIFLQVITPVQYEIGRLWQINKISVAQEHYASSLSQLVISKIYFHIFTPQKKEKSLIATCISGELHEMGLRLMTDIFELHGWDAYYLGANTPTPDLIQIIELQHHDLLCISATMFQNIPLVVSLINNVRKSKNPNIKIMVGGFPFMVNKNLWKEVGADGMGKDIESALQIADELIKKGS</sequence>
<proteinExistence type="predicted"/>
<dbReference type="Pfam" id="PF02607">
    <property type="entry name" value="B12-binding_2"/>
    <property type="match status" value="1"/>
</dbReference>
<dbReference type="Gene3D" id="3.40.50.280">
    <property type="entry name" value="Cobalamin-binding domain"/>
    <property type="match status" value="1"/>
</dbReference>
<name>A0ABY6HTS9_9ARCH</name>
<dbReference type="EMBL" id="CP104013">
    <property type="protein sequence ID" value="UYP46821.1"/>
    <property type="molecule type" value="Genomic_DNA"/>
</dbReference>
<gene>
    <name evidence="2" type="ORF">NEF87_003106</name>
</gene>
<dbReference type="SUPFAM" id="SSF52242">
    <property type="entry name" value="Cobalamin (vitamin B12)-binding domain"/>
    <property type="match status" value="1"/>
</dbReference>
<accession>A0ABY6HTS9</accession>
<dbReference type="InterPro" id="IPR006158">
    <property type="entry name" value="Cobalamin-bd"/>
</dbReference>
<feature type="domain" description="B12-binding" evidence="1">
    <location>
        <begin position="240"/>
        <end position="366"/>
    </location>
</feature>
<dbReference type="InterPro" id="IPR003759">
    <property type="entry name" value="Cbl-bd_cap"/>
</dbReference>
<evidence type="ECO:0000259" key="1">
    <source>
        <dbReference type="PROSITE" id="PS51332"/>
    </source>
</evidence>
<evidence type="ECO:0000313" key="2">
    <source>
        <dbReference type="EMBL" id="UYP46821.1"/>
    </source>
</evidence>
<dbReference type="InterPro" id="IPR036724">
    <property type="entry name" value="Cobalamin-bd_sf"/>
</dbReference>
<dbReference type="InterPro" id="IPR036594">
    <property type="entry name" value="Meth_synthase_dom"/>
</dbReference>
<protein>
    <recommendedName>
        <fullName evidence="1">B12-binding domain-containing protein</fullName>
    </recommendedName>
</protein>
<organism evidence="2 3">
    <name type="scientific">Candidatus Lokiarchaeum ossiferum</name>
    <dbReference type="NCBI Taxonomy" id="2951803"/>
    <lineage>
        <taxon>Archaea</taxon>
        <taxon>Promethearchaeati</taxon>
        <taxon>Promethearchaeota</taxon>
        <taxon>Promethearchaeia</taxon>
        <taxon>Promethearchaeales</taxon>
        <taxon>Promethearchaeaceae</taxon>
        <taxon>Candidatus Lokiarchaeum</taxon>
    </lineage>
</organism>
<dbReference type="PROSITE" id="PS51332">
    <property type="entry name" value="B12_BINDING"/>
    <property type="match status" value="1"/>
</dbReference>
<reference evidence="2" key="1">
    <citation type="submission" date="2022-09" db="EMBL/GenBank/DDBJ databases">
        <title>Actin cytoskeleton and complex cell architecture in an #Asgard archaeon.</title>
        <authorList>
            <person name="Ponce Toledo R.I."/>
            <person name="Schleper C."/>
            <person name="Rodrigues Oliveira T."/>
            <person name="Wollweber F."/>
            <person name="Xu J."/>
            <person name="Rittmann S."/>
            <person name="Klingl A."/>
            <person name="Pilhofer M."/>
        </authorList>
    </citation>
    <scope>NUCLEOTIDE SEQUENCE</scope>
    <source>
        <strain evidence="2">B-35</strain>
    </source>
</reference>